<proteinExistence type="predicted"/>
<dbReference type="Proteomes" id="UP001632038">
    <property type="component" value="Unassembled WGS sequence"/>
</dbReference>
<feature type="compositionally biased region" description="Basic residues" evidence="1">
    <location>
        <begin position="479"/>
        <end position="488"/>
    </location>
</feature>
<feature type="region of interest" description="Disordered" evidence="1">
    <location>
        <begin position="461"/>
        <end position="512"/>
    </location>
</feature>
<feature type="region of interest" description="Disordered" evidence="1">
    <location>
        <begin position="1"/>
        <end position="42"/>
    </location>
</feature>
<feature type="region of interest" description="Disordered" evidence="1">
    <location>
        <begin position="59"/>
        <end position="122"/>
    </location>
</feature>
<evidence type="ECO:0000313" key="3">
    <source>
        <dbReference type="Proteomes" id="UP001632038"/>
    </source>
</evidence>
<gene>
    <name evidence="2" type="ORF">CASFOL_020326</name>
</gene>
<feature type="compositionally biased region" description="Basic residues" evidence="1">
    <location>
        <begin position="497"/>
        <end position="512"/>
    </location>
</feature>
<feature type="compositionally biased region" description="Basic and acidic residues" evidence="1">
    <location>
        <begin position="286"/>
        <end position="298"/>
    </location>
</feature>
<feature type="compositionally biased region" description="Basic and acidic residues" evidence="1">
    <location>
        <begin position="92"/>
        <end position="107"/>
    </location>
</feature>
<organism evidence="2 3">
    <name type="scientific">Castilleja foliolosa</name>
    <dbReference type="NCBI Taxonomy" id="1961234"/>
    <lineage>
        <taxon>Eukaryota</taxon>
        <taxon>Viridiplantae</taxon>
        <taxon>Streptophyta</taxon>
        <taxon>Embryophyta</taxon>
        <taxon>Tracheophyta</taxon>
        <taxon>Spermatophyta</taxon>
        <taxon>Magnoliopsida</taxon>
        <taxon>eudicotyledons</taxon>
        <taxon>Gunneridae</taxon>
        <taxon>Pentapetalae</taxon>
        <taxon>asterids</taxon>
        <taxon>lamiids</taxon>
        <taxon>Lamiales</taxon>
        <taxon>Orobanchaceae</taxon>
        <taxon>Pedicularideae</taxon>
        <taxon>Castillejinae</taxon>
        <taxon>Castilleja</taxon>
    </lineage>
</organism>
<dbReference type="AlphaFoldDB" id="A0ABD3D3A5"/>
<evidence type="ECO:0000256" key="1">
    <source>
        <dbReference type="SAM" id="MobiDB-lite"/>
    </source>
</evidence>
<feature type="compositionally biased region" description="Polar residues" evidence="1">
    <location>
        <begin position="76"/>
        <end position="90"/>
    </location>
</feature>
<feature type="compositionally biased region" description="Basic and acidic residues" evidence="1">
    <location>
        <begin position="330"/>
        <end position="342"/>
    </location>
</feature>
<feature type="region of interest" description="Disordered" evidence="1">
    <location>
        <begin position="250"/>
        <end position="387"/>
    </location>
</feature>
<evidence type="ECO:0000313" key="2">
    <source>
        <dbReference type="EMBL" id="KAL3635779.1"/>
    </source>
</evidence>
<keyword evidence="3" id="KW-1185">Reference proteome</keyword>
<name>A0ABD3D3A5_9LAMI</name>
<protein>
    <submittedName>
        <fullName evidence="2">Uncharacterized protein</fullName>
    </submittedName>
</protein>
<feature type="compositionally biased region" description="Basic and acidic residues" evidence="1">
    <location>
        <begin position="468"/>
        <end position="478"/>
    </location>
</feature>
<feature type="region of interest" description="Disordered" evidence="1">
    <location>
        <begin position="136"/>
        <end position="163"/>
    </location>
</feature>
<feature type="compositionally biased region" description="Basic and acidic residues" evidence="1">
    <location>
        <begin position="376"/>
        <end position="386"/>
    </location>
</feature>
<comment type="caution">
    <text evidence="2">The sequence shown here is derived from an EMBL/GenBank/DDBJ whole genome shotgun (WGS) entry which is preliminary data.</text>
</comment>
<reference evidence="3" key="1">
    <citation type="journal article" date="2024" name="IScience">
        <title>Strigolactones Initiate the Formation of Haustorium-like Structures in Castilleja.</title>
        <authorList>
            <person name="Buerger M."/>
            <person name="Peterson D."/>
            <person name="Chory J."/>
        </authorList>
    </citation>
    <scope>NUCLEOTIDE SEQUENCE [LARGE SCALE GENOMIC DNA]</scope>
</reference>
<accession>A0ABD3D3A5</accession>
<feature type="compositionally biased region" description="Polar residues" evidence="1">
    <location>
        <begin position="18"/>
        <end position="30"/>
    </location>
</feature>
<sequence length="512" mass="57664">MKTQQKIQPLSPLRKSPRFSSPHPSIQNSARPKPKLTPKTRPDDVWALSLHVAEQVPLKICYPSDEEDKPIRRSSRFTASKYKTPSQGLTSRAHEDARSGDKQLRFSEDEEATARATKKTKLGSDESILLRRSYRLKGGKTGNSAPQILALPGPGSKSTEKSFLSEKSLRSRSVLMHKVEKVSTKVNSSIKCLLPPPVNHTLVKSPEVTVKASVKGDFDIKCLRSRSVKLSAENVKTKDLIELPEYPRRNSLGRFQKDSGESSKQASPEKSAFSREKRLKSRNVKRQLDKETLPEKSRSSLRRSRRNIGENSKIESKESVYTRSVKRHLQKEISEILPEKSRSSLRRSRMNSGENSKIESKKSSFSGGKCLSSRNVETELEKESSEKSGCVLNEKRLLSPKIVSVLDELFGVSEETDVEKSDSDVASEKCVSVRSRKIKRKINVDENADKVTGRIEGWCGSESEGDDVEKTVRSEKKESRFKKMRLRKSGSGDKNSSKKKFTSRKRKRVSLC</sequence>
<dbReference type="EMBL" id="JAVIJP010000027">
    <property type="protein sequence ID" value="KAL3635779.1"/>
    <property type="molecule type" value="Genomic_DNA"/>
</dbReference>